<proteinExistence type="inferred from homology"/>
<evidence type="ECO:0000313" key="7">
    <source>
        <dbReference type="Proteomes" id="UP000185151"/>
    </source>
</evidence>
<keyword evidence="5" id="KW-0813">Transport</keyword>
<feature type="transmembrane region" description="Helical" evidence="5">
    <location>
        <begin position="138"/>
        <end position="159"/>
    </location>
</feature>
<gene>
    <name evidence="5" type="primary">mntH</name>
    <name evidence="6" type="ORF">SAMN05444165_1217</name>
</gene>
<feature type="transmembrane region" description="Helical" evidence="5">
    <location>
        <begin position="417"/>
        <end position="435"/>
    </location>
</feature>
<feature type="transmembrane region" description="Helical" evidence="5">
    <location>
        <begin position="352"/>
        <end position="370"/>
    </location>
</feature>
<evidence type="ECO:0000256" key="3">
    <source>
        <dbReference type="ARBA" id="ARBA00022989"/>
    </source>
</evidence>
<evidence type="ECO:0000256" key="2">
    <source>
        <dbReference type="ARBA" id="ARBA00022692"/>
    </source>
</evidence>
<evidence type="ECO:0000256" key="4">
    <source>
        <dbReference type="ARBA" id="ARBA00023136"/>
    </source>
</evidence>
<keyword evidence="5" id="KW-0406">Ion transport</keyword>
<keyword evidence="2 5" id="KW-0812">Transmembrane</keyword>
<feature type="transmembrane region" description="Helical" evidence="5">
    <location>
        <begin position="171"/>
        <end position="195"/>
    </location>
</feature>
<dbReference type="NCBIfam" id="TIGR01197">
    <property type="entry name" value="nramp"/>
    <property type="match status" value="1"/>
</dbReference>
<keyword evidence="4 5" id="KW-0472">Membrane</keyword>
<keyword evidence="7" id="KW-1185">Reference proteome</keyword>
<dbReference type="InterPro" id="IPR001046">
    <property type="entry name" value="NRAMP_fam"/>
</dbReference>
<evidence type="ECO:0000313" key="6">
    <source>
        <dbReference type="EMBL" id="SIO15866.1"/>
    </source>
</evidence>
<dbReference type="Proteomes" id="UP000185151">
    <property type="component" value="Unassembled WGS sequence"/>
</dbReference>
<dbReference type="GO" id="GO:0015293">
    <property type="term" value="F:symporter activity"/>
    <property type="evidence" value="ECO:0007669"/>
    <property type="project" value="UniProtKB-UniRule"/>
</dbReference>
<name>A0A1N6H7X7_9BURK</name>
<dbReference type="PANTHER" id="PTHR11706:SF101">
    <property type="entry name" value="MANGANESE TRANSPORTER SMF1"/>
    <property type="match status" value="1"/>
</dbReference>
<keyword evidence="5" id="KW-0769">Symport</keyword>
<dbReference type="GO" id="GO:0005886">
    <property type="term" value="C:plasma membrane"/>
    <property type="evidence" value="ECO:0007669"/>
    <property type="project" value="UniProtKB-SubCell"/>
</dbReference>
<feature type="transmembrane region" description="Helical" evidence="5">
    <location>
        <begin position="112"/>
        <end position="132"/>
    </location>
</feature>
<accession>A0A1N6H7X7</accession>
<dbReference type="PRINTS" id="PR00447">
    <property type="entry name" value="NATRESASSCMP"/>
</dbReference>
<dbReference type="AlphaFoldDB" id="A0A1N6H7X7"/>
<organism evidence="6 7">
    <name type="scientific">Paraburkholderia phenazinium</name>
    <dbReference type="NCBI Taxonomy" id="60549"/>
    <lineage>
        <taxon>Bacteria</taxon>
        <taxon>Pseudomonadati</taxon>
        <taxon>Pseudomonadota</taxon>
        <taxon>Betaproteobacteria</taxon>
        <taxon>Burkholderiales</taxon>
        <taxon>Burkholderiaceae</taxon>
        <taxon>Paraburkholderia</taxon>
    </lineage>
</organism>
<dbReference type="Pfam" id="PF01566">
    <property type="entry name" value="Nramp"/>
    <property type="match status" value="1"/>
</dbReference>
<reference evidence="6 7" key="1">
    <citation type="submission" date="2016-11" db="EMBL/GenBank/DDBJ databases">
        <authorList>
            <person name="Jaros S."/>
            <person name="Januszkiewicz K."/>
            <person name="Wedrychowicz H."/>
        </authorList>
    </citation>
    <scope>NUCLEOTIDE SEQUENCE [LARGE SCALE GENOMIC DNA]</scope>
    <source>
        <strain evidence="6 7">GAS95</strain>
    </source>
</reference>
<dbReference type="GO" id="GO:0005384">
    <property type="term" value="F:manganese ion transmembrane transporter activity"/>
    <property type="evidence" value="ECO:0007669"/>
    <property type="project" value="TreeGrafter"/>
</dbReference>
<dbReference type="HAMAP" id="MF_00221">
    <property type="entry name" value="NRAMP"/>
    <property type="match status" value="1"/>
</dbReference>
<dbReference type="EMBL" id="FSRU01000001">
    <property type="protein sequence ID" value="SIO15866.1"/>
    <property type="molecule type" value="Genomic_DNA"/>
</dbReference>
<dbReference type="GO" id="GO:0015086">
    <property type="term" value="F:cadmium ion transmembrane transporter activity"/>
    <property type="evidence" value="ECO:0007669"/>
    <property type="project" value="TreeGrafter"/>
</dbReference>
<dbReference type="GO" id="GO:0034755">
    <property type="term" value="P:iron ion transmembrane transport"/>
    <property type="evidence" value="ECO:0007669"/>
    <property type="project" value="TreeGrafter"/>
</dbReference>
<dbReference type="RefSeq" id="WP_074294683.1">
    <property type="nucleotide sequence ID" value="NZ_FSRU01000001.1"/>
</dbReference>
<comment type="subcellular location">
    <subcellularLocation>
        <location evidence="5">Cell membrane</location>
        <topology evidence="5">Multi-pass membrane protein</topology>
    </subcellularLocation>
    <subcellularLocation>
        <location evidence="1">Membrane</location>
        <topology evidence="1">Multi-pass membrane protein</topology>
    </subcellularLocation>
</comment>
<dbReference type="NCBIfam" id="NF001923">
    <property type="entry name" value="PRK00701.1"/>
    <property type="match status" value="1"/>
</dbReference>
<keyword evidence="5" id="KW-1003">Cell membrane</keyword>
<dbReference type="OrthoDB" id="9787548at2"/>
<dbReference type="NCBIfam" id="NF037982">
    <property type="entry name" value="Nramp_1"/>
    <property type="match status" value="1"/>
</dbReference>
<feature type="transmembrane region" description="Helical" evidence="5">
    <location>
        <begin position="300"/>
        <end position="320"/>
    </location>
</feature>
<feature type="transmembrane region" description="Helical" evidence="5">
    <location>
        <begin position="64"/>
        <end position="91"/>
    </location>
</feature>
<comment type="function">
    <text evidence="5">H(+)-stimulated, divalent metal cation uptake system.</text>
</comment>
<sequence>MPFNLPTTATAPFCPSEVQGTVAVPQGAPLWKRIMQFAGPGLLISIGYMDPGNWATDIEAGSRYGYSLLFIVVLSSLAAIALQCLSMRLGIATGQDLAQLSRSRYSPAVARVQWLLAEVSIIACDLAEVLGGALAFHLLFKCSLTTGVILTAFDTLIVLGLKGKNFRDLEAIILGLIATIGIGYIVQLVLVHPHWPSVMAGLVPSWHAVSAREPLYLSIGILGATVMPHNLYLHSSIVQTRAVKRDSRSIASAIRLSRLDTIVSLVIALLINAAILILAAAAFNATGHNQVTEIEDAYRLLAPIVGTGFAAVLFAITLLASGQSSTFTGTVAGQVIMEGFLKLKIPCWQRRFITRALALIPALIGVQTLGNGAVGTLLVASQVVLSLQLPFALYPLIRMTNDRALMGEFANRLPTRLIAWALFVVITAANLWLVVQTVGWLG</sequence>
<evidence type="ECO:0000256" key="1">
    <source>
        <dbReference type="ARBA" id="ARBA00004141"/>
    </source>
</evidence>
<feature type="transmembrane region" description="Helical" evidence="5">
    <location>
        <begin position="259"/>
        <end position="280"/>
    </location>
</feature>
<dbReference type="GO" id="GO:0046872">
    <property type="term" value="F:metal ion binding"/>
    <property type="evidence" value="ECO:0007669"/>
    <property type="project" value="UniProtKB-UniRule"/>
</dbReference>
<comment type="similarity">
    <text evidence="5">Belongs to the NRAMP family.</text>
</comment>
<feature type="transmembrane region" description="Helical" evidence="5">
    <location>
        <begin position="215"/>
        <end position="238"/>
    </location>
</feature>
<keyword evidence="3 5" id="KW-1133">Transmembrane helix</keyword>
<evidence type="ECO:0000256" key="5">
    <source>
        <dbReference type="HAMAP-Rule" id="MF_00221"/>
    </source>
</evidence>
<feature type="transmembrane region" description="Helical" evidence="5">
    <location>
        <begin position="376"/>
        <end position="397"/>
    </location>
</feature>
<protein>
    <recommendedName>
        <fullName evidence="5">Divalent metal cation transporter MntH</fullName>
    </recommendedName>
</protein>
<dbReference type="PANTHER" id="PTHR11706">
    <property type="entry name" value="SOLUTE CARRIER PROTEIN FAMILY 11 MEMBER"/>
    <property type="match status" value="1"/>
</dbReference>